<accession>A0A7S1WAZ7</accession>
<gene>
    <name evidence="5" type="ORF">NDES1114_LOCUS36749</name>
</gene>
<dbReference type="InterPro" id="IPR050115">
    <property type="entry name" value="Proteasome_alpha"/>
</dbReference>
<dbReference type="CDD" id="cd03758">
    <property type="entry name" value="proteasome_beta_type_2"/>
    <property type="match status" value="1"/>
</dbReference>
<name>A0A7S1WAZ7_NEODS</name>
<comment type="subcellular location">
    <subcellularLocation>
        <location evidence="4">Cytoplasm</location>
    </subcellularLocation>
    <subcellularLocation>
        <location evidence="4">Nucleus</location>
    </subcellularLocation>
</comment>
<keyword evidence="1 4" id="KW-0963">Cytoplasm</keyword>
<dbReference type="EMBL" id="HBGF01054947">
    <property type="protein sequence ID" value="CAD9158347.1"/>
    <property type="molecule type" value="Transcribed_RNA"/>
</dbReference>
<dbReference type="GO" id="GO:0005634">
    <property type="term" value="C:nucleus"/>
    <property type="evidence" value="ECO:0007669"/>
    <property type="project" value="UniProtKB-SubCell"/>
</dbReference>
<dbReference type="Pfam" id="PF00227">
    <property type="entry name" value="Proteasome"/>
    <property type="match status" value="1"/>
</dbReference>
<dbReference type="InterPro" id="IPR029055">
    <property type="entry name" value="Ntn_hydrolases_N"/>
</dbReference>
<evidence type="ECO:0000256" key="2">
    <source>
        <dbReference type="ARBA" id="ARBA00022942"/>
    </source>
</evidence>
<evidence type="ECO:0000256" key="3">
    <source>
        <dbReference type="ARBA" id="ARBA00023242"/>
    </source>
</evidence>
<evidence type="ECO:0000256" key="4">
    <source>
        <dbReference type="RuleBase" id="RU004203"/>
    </source>
</evidence>
<evidence type="ECO:0000256" key="1">
    <source>
        <dbReference type="ARBA" id="ARBA00022490"/>
    </source>
</evidence>
<reference evidence="5" key="1">
    <citation type="submission" date="2021-01" db="EMBL/GenBank/DDBJ databases">
        <authorList>
            <person name="Corre E."/>
            <person name="Pelletier E."/>
            <person name="Niang G."/>
            <person name="Scheremetjew M."/>
            <person name="Finn R."/>
            <person name="Kale V."/>
            <person name="Holt S."/>
            <person name="Cochrane G."/>
            <person name="Meng A."/>
            <person name="Brown T."/>
            <person name="Cohen L."/>
        </authorList>
    </citation>
    <scope>NUCLEOTIDE SEQUENCE</scope>
    <source>
        <strain evidence="5">CCAP 1951/1</strain>
    </source>
</reference>
<comment type="subunit">
    <text evidence="4">Component of the proteasome complex.</text>
</comment>
<dbReference type="GO" id="GO:0010498">
    <property type="term" value="P:proteasomal protein catabolic process"/>
    <property type="evidence" value="ECO:0007669"/>
    <property type="project" value="InterPro"/>
</dbReference>
<keyword evidence="2 4" id="KW-0647">Proteasome</keyword>
<organism evidence="5">
    <name type="scientific">Neobodo designis</name>
    <name type="common">Flagellated protozoan</name>
    <name type="synonym">Bodo designis</name>
    <dbReference type="NCBI Taxonomy" id="312471"/>
    <lineage>
        <taxon>Eukaryota</taxon>
        <taxon>Discoba</taxon>
        <taxon>Euglenozoa</taxon>
        <taxon>Kinetoplastea</taxon>
        <taxon>Metakinetoplastina</taxon>
        <taxon>Neobodonida</taxon>
        <taxon>Neobodo</taxon>
    </lineage>
</organism>
<evidence type="ECO:0000313" key="5">
    <source>
        <dbReference type="EMBL" id="CAD9158347.1"/>
    </source>
</evidence>
<dbReference type="PANTHER" id="PTHR11599">
    <property type="entry name" value="PROTEASOME SUBUNIT ALPHA/BETA"/>
    <property type="match status" value="1"/>
</dbReference>
<keyword evidence="3 4" id="KW-0539">Nucleus</keyword>
<dbReference type="SUPFAM" id="SSF56235">
    <property type="entry name" value="N-terminal nucleophile aminohydrolases (Ntn hydrolases)"/>
    <property type="match status" value="1"/>
</dbReference>
<dbReference type="GO" id="GO:0005839">
    <property type="term" value="C:proteasome core complex"/>
    <property type="evidence" value="ECO:0007669"/>
    <property type="project" value="InterPro"/>
</dbReference>
<dbReference type="GO" id="GO:0005737">
    <property type="term" value="C:cytoplasm"/>
    <property type="evidence" value="ECO:0007669"/>
    <property type="project" value="UniProtKB-SubCell"/>
</dbReference>
<dbReference type="InterPro" id="IPR023333">
    <property type="entry name" value="Proteasome_suB-type"/>
</dbReference>
<protein>
    <recommendedName>
        <fullName evidence="4">Proteasome subunit beta</fullName>
    </recommendedName>
</protein>
<dbReference type="Gene3D" id="3.60.20.10">
    <property type="entry name" value="Glutamine Phosphoribosylpyrophosphate, subunit 1, domain 1"/>
    <property type="match status" value="1"/>
</dbReference>
<dbReference type="InterPro" id="IPR001353">
    <property type="entry name" value="Proteasome_sua/b"/>
</dbReference>
<proteinExistence type="inferred from homology"/>
<comment type="similarity">
    <text evidence="4">Belongs to the peptidase T1B family.</text>
</comment>
<sequence length="204" mass="22336">MAATLIGFRCDDFVMVAATGTAAHYYIKLMDNDDTIATVDDGKLLALSGENGDRVNFAQLISRNLALQRVRAHGRPSTTPAVANYIRTTLAEALRQGPYQVQSLFAGFDKAVSEHDDDPAGAKLYYLDYLGTMEEVPFAAHGYGATFAMALLDEKWRSDLTPQQGVDLMQQCLDEVKKRVILSNEHFVVKCATPNGVEVITTVS</sequence>
<dbReference type="InterPro" id="IPR035206">
    <property type="entry name" value="Proteasome_beta2"/>
</dbReference>
<comment type="function">
    <text evidence="4">Component of the proteasome, a multicatalytic proteinase complex which is characterized by its ability to cleave peptides with Arg, Phe, Tyr, Leu, and Glu adjacent to the leaving group at neutral or slightly basic pH. The proteasome has an ATP-dependent proteolytic activity.</text>
</comment>
<dbReference type="AlphaFoldDB" id="A0A7S1WAZ7"/>
<dbReference type="PROSITE" id="PS51476">
    <property type="entry name" value="PROTEASOME_BETA_2"/>
    <property type="match status" value="1"/>
</dbReference>